<protein>
    <submittedName>
        <fullName evidence="4">Uncharacterized protein</fullName>
    </submittedName>
</protein>
<dbReference type="InterPro" id="IPR027417">
    <property type="entry name" value="P-loop_NTPase"/>
</dbReference>
<dbReference type="SUPFAM" id="SSF52540">
    <property type="entry name" value="P-loop containing nucleoside triphosphate hydrolases"/>
    <property type="match status" value="1"/>
</dbReference>
<gene>
    <name evidence="4" type="ORF">AM593_00488</name>
</gene>
<evidence type="ECO:0000313" key="4">
    <source>
        <dbReference type="EMBL" id="OPL33281.1"/>
    </source>
</evidence>
<comment type="caution">
    <text evidence="4">The sequence shown here is derived from an EMBL/GenBank/DDBJ whole genome shotgun (WGS) entry which is preliminary data.</text>
</comment>
<dbReference type="AlphaFoldDB" id="A0A3L5TTM1"/>
<dbReference type="Pfam" id="PF18738">
    <property type="entry name" value="HEPN_DZIP3"/>
    <property type="match status" value="1"/>
</dbReference>
<dbReference type="InterPro" id="IPR049050">
    <property type="entry name" value="nSTAND3"/>
</dbReference>
<feature type="domain" description="DZIP3-like HEPN" evidence="2">
    <location>
        <begin position="38"/>
        <end position="141"/>
    </location>
</feature>
<proteinExistence type="predicted"/>
<name>A0A3L5TTM1_MYTGA</name>
<reference evidence="4 5" key="1">
    <citation type="journal article" date="2016" name="PLoS ONE">
        <title>A First Insight into the Genome of the Filter-Feeder Mussel Mytilus galloprovincialis.</title>
        <authorList>
            <person name="Murgarella M."/>
            <person name="Puiu D."/>
            <person name="Novoa B."/>
            <person name="Figueras A."/>
            <person name="Posada D."/>
            <person name="Canchaya C."/>
        </authorList>
    </citation>
    <scope>NUCLEOTIDE SEQUENCE [LARGE SCALE GENOMIC DNA]</scope>
    <source>
        <tissue evidence="4">Muscle</tissue>
    </source>
</reference>
<accession>A0A3L5TTM1</accession>
<organism evidence="4 5">
    <name type="scientific">Mytilus galloprovincialis</name>
    <name type="common">Mediterranean mussel</name>
    <dbReference type="NCBI Taxonomy" id="29158"/>
    <lineage>
        <taxon>Eukaryota</taxon>
        <taxon>Metazoa</taxon>
        <taxon>Spiralia</taxon>
        <taxon>Lophotrochozoa</taxon>
        <taxon>Mollusca</taxon>
        <taxon>Bivalvia</taxon>
        <taxon>Autobranchia</taxon>
        <taxon>Pteriomorphia</taxon>
        <taxon>Mytilida</taxon>
        <taxon>Mytiloidea</taxon>
        <taxon>Mytilidae</taxon>
        <taxon>Mytilinae</taxon>
        <taxon>Mytilus</taxon>
    </lineage>
</organism>
<dbReference type="InterPro" id="IPR041249">
    <property type="entry name" value="HEPN_DZIP3"/>
</dbReference>
<feature type="coiled-coil region" evidence="1">
    <location>
        <begin position="139"/>
        <end position="173"/>
    </location>
</feature>
<dbReference type="EMBL" id="KV583865">
    <property type="protein sequence ID" value="OPL33281.1"/>
    <property type="molecule type" value="Genomic_DNA"/>
</dbReference>
<evidence type="ECO:0000256" key="1">
    <source>
        <dbReference type="SAM" id="Coils"/>
    </source>
</evidence>
<keyword evidence="1" id="KW-0175">Coiled coil</keyword>
<keyword evidence="5" id="KW-1185">Reference proteome</keyword>
<sequence length="356" mass="40987">MALYPKLKKNVILEFLLKIEFHAFCTLRTLEKSGFRDLPDSKTFDVILMITLLRNLTSVSPPACGFDDLPSETETMPGADLARIKYYRNYMAHLGHGKIDTPFFNTAWNDITSAIDRLGGQQMKQECDYLKIRPLDQTNQEIMLEIKRSNDEIRDLKESFERLEISNTEIKKSHKLLQEDHADVSRELQNIKTAQKDTVSWNVRDAGQVYNHNLHFRGQYRSTNELMKFLGTESQPAVIIYIYEQINKILVDWENNVKMFINTRAAQHVLKCIQENSCVTITASSGAGKTATLQYVALQMSNEEYDVIIVSDPDDIIKFHNPNKKALFVIDDLCGNFSVDQSDIKKWNTLIELMCM</sequence>
<dbReference type="Pfam" id="PF20720">
    <property type="entry name" value="nSTAND3"/>
    <property type="match status" value="1"/>
</dbReference>
<dbReference type="CDD" id="cd01120">
    <property type="entry name" value="RecA-like_superfamily"/>
    <property type="match status" value="1"/>
</dbReference>
<feature type="domain" description="Novel STAND NTPase 3" evidence="3">
    <location>
        <begin position="260"/>
        <end position="354"/>
    </location>
</feature>
<feature type="non-terminal residue" evidence="4">
    <location>
        <position position="1"/>
    </location>
</feature>
<evidence type="ECO:0000313" key="5">
    <source>
        <dbReference type="Proteomes" id="UP000266721"/>
    </source>
</evidence>
<dbReference type="Proteomes" id="UP000266721">
    <property type="component" value="Unassembled WGS sequence"/>
</dbReference>
<evidence type="ECO:0000259" key="2">
    <source>
        <dbReference type="Pfam" id="PF18738"/>
    </source>
</evidence>
<evidence type="ECO:0000259" key="3">
    <source>
        <dbReference type="Pfam" id="PF20720"/>
    </source>
</evidence>